<feature type="region of interest" description="Disordered" evidence="1">
    <location>
        <begin position="71"/>
        <end position="110"/>
    </location>
</feature>
<protein>
    <submittedName>
        <fullName evidence="2">Uncharacterized protein</fullName>
    </submittedName>
</protein>
<gene>
    <name evidence="2" type="ORF">CB5_LOCUS23019</name>
</gene>
<proteinExistence type="predicted"/>
<evidence type="ECO:0000256" key="1">
    <source>
        <dbReference type="SAM" id="MobiDB-lite"/>
    </source>
</evidence>
<feature type="compositionally biased region" description="Pro residues" evidence="1">
    <location>
        <begin position="77"/>
        <end position="90"/>
    </location>
</feature>
<sequence>MQLLFVNLGYYFICSTRGSNASKRRRWRFIPSQPHPLQPRSYAFSPTPSPSSRSESPQTLILTLGLLSLAPSNGSFPSPPPPPAPAPAPAPASSAPHRASARPRFRPRTRRGSVAMREFVKEEELWAAVRLRIRTFYEFNESCGVEDHRKYLAERSLKH</sequence>
<name>A0A6V7QA07_ANACO</name>
<organism evidence="2">
    <name type="scientific">Ananas comosus var. bracteatus</name>
    <name type="common">red pineapple</name>
    <dbReference type="NCBI Taxonomy" id="296719"/>
    <lineage>
        <taxon>Eukaryota</taxon>
        <taxon>Viridiplantae</taxon>
        <taxon>Streptophyta</taxon>
        <taxon>Embryophyta</taxon>
        <taxon>Tracheophyta</taxon>
        <taxon>Spermatophyta</taxon>
        <taxon>Magnoliopsida</taxon>
        <taxon>Liliopsida</taxon>
        <taxon>Poales</taxon>
        <taxon>Bromeliaceae</taxon>
        <taxon>Bromelioideae</taxon>
        <taxon>Ananas</taxon>
    </lineage>
</organism>
<accession>A0A6V7QA07</accession>
<reference evidence="2" key="1">
    <citation type="submission" date="2020-07" db="EMBL/GenBank/DDBJ databases">
        <authorList>
            <person name="Lin J."/>
        </authorList>
    </citation>
    <scope>NUCLEOTIDE SEQUENCE</scope>
</reference>
<dbReference type="AlphaFoldDB" id="A0A6V7QA07"/>
<evidence type="ECO:0000313" key="2">
    <source>
        <dbReference type="EMBL" id="CAD1839808.1"/>
    </source>
</evidence>
<feature type="compositionally biased region" description="Basic residues" evidence="1">
    <location>
        <begin position="99"/>
        <end position="110"/>
    </location>
</feature>
<dbReference type="EMBL" id="LR862134">
    <property type="protein sequence ID" value="CAD1839808.1"/>
    <property type="molecule type" value="Genomic_DNA"/>
</dbReference>
<feature type="region of interest" description="Disordered" evidence="1">
    <location>
        <begin position="31"/>
        <end position="57"/>
    </location>
</feature>